<dbReference type="GO" id="GO:0048477">
    <property type="term" value="P:oogenesis"/>
    <property type="evidence" value="ECO:0007669"/>
    <property type="project" value="UniProtKB-KW"/>
</dbReference>
<evidence type="ECO:0000256" key="10">
    <source>
        <dbReference type="ARBA" id="ARBA00034699"/>
    </source>
</evidence>
<keyword evidence="3" id="KW-0963">Cytoplasm</keyword>
<keyword evidence="7" id="KW-0862">Zinc</keyword>
<sequence>MYGFFRCSGCNKNWESSHVYCLRGTMEATYGQECKSCRVMCKPYRVEHLVCSQCGEVTCVCPFKERHVDPNISHRRDLCEKCRSGHPCA</sequence>
<reference evidence="12" key="2">
    <citation type="submission" date="2023-04" db="EMBL/GenBank/DDBJ databases">
        <authorList>
            <person name="Bu L."/>
            <person name="Lu L."/>
            <person name="Laidemitt M.R."/>
            <person name="Zhang S.M."/>
            <person name="Mutuku M."/>
            <person name="Mkoji G."/>
            <person name="Steinauer M."/>
            <person name="Loker E.S."/>
        </authorList>
    </citation>
    <scope>NUCLEOTIDE SEQUENCE</scope>
    <source>
        <strain evidence="12">KasaAsao</strain>
        <tissue evidence="12">Whole Snail</tissue>
    </source>
</reference>
<evidence type="ECO:0000256" key="6">
    <source>
        <dbReference type="ARBA" id="ARBA00022782"/>
    </source>
</evidence>
<reference evidence="12" key="1">
    <citation type="journal article" date="2023" name="PLoS Negl. Trop. Dis.">
        <title>A genome sequence for Biomphalaria pfeifferi, the major vector snail for the human-infecting parasite Schistosoma mansoni.</title>
        <authorList>
            <person name="Bu L."/>
            <person name="Lu L."/>
            <person name="Laidemitt M.R."/>
            <person name="Zhang S.M."/>
            <person name="Mutuku M."/>
            <person name="Mkoji G."/>
            <person name="Steinauer M."/>
            <person name="Loker E.S."/>
        </authorList>
    </citation>
    <scope>NUCLEOTIDE SEQUENCE</scope>
    <source>
        <strain evidence="12">KasaAsao</strain>
    </source>
</reference>
<evidence type="ECO:0000256" key="9">
    <source>
        <dbReference type="ARBA" id="ARBA00022943"/>
    </source>
</evidence>
<keyword evidence="13" id="KW-1185">Reference proteome</keyword>
<dbReference type="AlphaFoldDB" id="A0AAD8FLS3"/>
<evidence type="ECO:0000313" key="13">
    <source>
        <dbReference type="Proteomes" id="UP001233172"/>
    </source>
</evidence>
<dbReference type="GO" id="GO:0008270">
    <property type="term" value="F:zinc ion binding"/>
    <property type="evidence" value="ECO:0007669"/>
    <property type="project" value="UniProtKB-KW"/>
</dbReference>
<dbReference type="Proteomes" id="UP001233172">
    <property type="component" value="Unassembled WGS sequence"/>
</dbReference>
<keyword evidence="9" id="KW-0896">Oogenesis</keyword>
<dbReference type="GO" id="GO:0005737">
    <property type="term" value="C:cytoplasm"/>
    <property type="evidence" value="ECO:0007669"/>
    <property type="project" value="UniProtKB-SubCell"/>
</dbReference>
<keyword evidence="5" id="KW-0863">Zinc-finger</keyword>
<evidence type="ECO:0000256" key="3">
    <source>
        <dbReference type="ARBA" id="ARBA00022490"/>
    </source>
</evidence>
<dbReference type="Pfam" id="PF13695">
    <property type="entry name" value="Zn_ribbon_3CxxC"/>
    <property type="match status" value="1"/>
</dbReference>
<dbReference type="GO" id="GO:0006412">
    <property type="term" value="P:translation"/>
    <property type="evidence" value="ECO:0007669"/>
    <property type="project" value="TreeGrafter"/>
</dbReference>
<feature type="domain" description="3CxxC-type" evidence="11">
    <location>
        <begin position="1"/>
        <end position="85"/>
    </location>
</feature>
<dbReference type="PANTHER" id="PTHR31054:SF3">
    <property type="entry name" value="ZYGOTE ARREST PROTEIN 1-LIKE"/>
    <property type="match status" value="1"/>
</dbReference>
<comment type="subcellular location">
    <subcellularLocation>
        <location evidence="1">Cytoplasm</location>
    </subcellularLocation>
</comment>
<protein>
    <submittedName>
        <fullName evidence="12">Zygote arrest protein 1</fullName>
    </submittedName>
</protein>
<dbReference type="PANTHER" id="PTHR31054">
    <property type="entry name" value="ZYGOTE ARREST PROTEIN 1-LIKE ISOFORM X1"/>
    <property type="match status" value="1"/>
</dbReference>
<gene>
    <name evidence="12" type="ORF">Bpfe_000854</name>
</gene>
<dbReference type="GO" id="GO:0017148">
    <property type="term" value="P:negative regulation of translation"/>
    <property type="evidence" value="ECO:0007669"/>
    <property type="project" value="UniProtKB-ARBA"/>
</dbReference>
<evidence type="ECO:0000256" key="5">
    <source>
        <dbReference type="ARBA" id="ARBA00022771"/>
    </source>
</evidence>
<keyword evidence="2" id="KW-0217">Developmental protein</keyword>
<evidence type="ECO:0000259" key="11">
    <source>
        <dbReference type="SMART" id="SM01328"/>
    </source>
</evidence>
<evidence type="ECO:0000256" key="2">
    <source>
        <dbReference type="ARBA" id="ARBA00022473"/>
    </source>
</evidence>
<accession>A0AAD8FLS3</accession>
<dbReference type="EMBL" id="JASAOG010000002">
    <property type="protein sequence ID" value="KAK0069677.1"/>
    <property type="molecule type" value="Genomic_DNA"/>
</dbReference>
<comment type="caution">
    <text evidence="12">The sequence shown here is derived from an EMBL/GenBank/DDBJ whole genome shotgun (WGS) entry which is preliminary data.</text>
</comment>
<evidence type="ECO:0000256" key="8">
    <source>
        <dbReference type="ARBA" id="ARBA00022884"/>
    </source>
</evidence>
<keyword evidence="6" id="KW-0221">Differentiation</keyword>
<dbReference type="GO" id="GO:0003729">
    <property type="term" value="F:mRNA binding"/>
    <property type="evidence" value="ECO:0007669"/>
    <property type="project" value="UniProtKB-ARBA"/>
</dbReference>
<dbReference type="SMART" id="SM01328">
    <property type="entry name" value="zf-3CxxC"/>
    <property type="match status" value="1"/>
</dbReference>
<evidence type="ECO:0000256" key="1">
    <source>
        <dbReference type="ARBA" id="ARBA00004496"/>
    </source>
</evidence>
<keyword evidence="8" id="KW-0694">RNA-binding</keyword>
<organism evidence="12 13">
    <name type="scientific">Biomphalaria pfeifferi</name>
    <name type="common">Bloodfluke planorb</name>
    <name type="synonym">Freshwater snail</name>
    <dbReference type="NCBI Taxonomy" id="112525"/>
    <lineage>
        <taxon>Eukaryota</taxon>
        <taxon>Metazoa</taxon>
        <taxon>Spiralia</taxon>
        <taxon>Lophotrochozoa</taxon>
        <taxon>Mollusca</taxon>
        <taxon>Gastropoda</taxon>
        <taxon>Heterobranchia</taxon>
        <taxon>Euthyneura</taxon>
        <taxon>Panpulmonata</taxon>
        <taxon>Hygrophila</taxon>
        <taxon>Lymnaeoidea</taxon>
        <taxon>Planorbidae</taxon>
        <taxon>Biomphalaria</taxon>
    </lineage>
</organism>
<dbReference type="InterPro" id="IPR027377">
    <property type="entry name" value="ZAR1/RTP1-5-like_Znf-3CxxC"/>
</dbReference>
<name>A0AAD8FLS3_BIOPF</name>
<dbReference type="InterPro" id="IPR026775">
    <property type="entry name" value="Zar1"/>
</dbReference>
<evidence type="ECO:0000313" key="12">
    <source>
        <dbReference type="EMBL" id="KAK0069677.1"/>
    </source>
</evidence>
<evidence type="ECO:0000256" key="7">
    <source>
        <dbReference type="ARBA" id="ARBA00022833"/>
    </source>
</evidence>
<keyword evidence="4" id="KW-0479">Metal-binding</keyword>
<proteinExistence type="inferred from homology"/>
<evidence type="ECO:0000256" key="4">
    <source>
        <dbReference type="ARBA" id="ARBA00022723"/>
    </source>
</evidence>
<comment type="similarity">
    <text evidence="10">Belongs to the ZAR1 family.</text>
</comment>